<evidence type="ECO:0000256" key="2">
    <source>
        <dbReference type="ARBA" id="ARBA00022617"/>
    </source>
</evidence>
<evidence type="ECO:0000256" key="3">
    <source>
        <dbReference type="ARBA" id="ARBA00022723"/>
    </source>
</evidence>
<dbReference type="Pfam" id="PF03150">
    <property type="entry name" value="CCP_MauG"/>
    <property type="match status" value="1"/>
</dbReference>
<evidence type="ECO:0000259" key="11">
    <source>
        <dbReference type="PROSITE" id="PS51007"/>
    </source>
</evidence>
<evidence type="ECO:0000256" key="4">
    <source>
        <dbReference type="ARBA" id="ARBA00022729"/>
    </source>
</evidence>
<dbReference type="PANTHER" id="PTHR30600">
    <property type="entry name" value="CYTOCHROME C PEROXIDASE-RELATED"/>
    <property type="match status" value="1"/>
</dbReference>
<comment type="PTM">
    <text evidence="8">Binds 2 heme groups per subunit.</text>
</comment>
<feature type="binding site" description="axial binding residue" evidence="9">
    <location>
        <position position="292"/>
    </location>
    <ligand>
        <name>heme c</name>
        <dbReference type="ChEBI" id="CHEBI:61717"/>
        <label>2</label>
    </ligand>
    <ligandPart>
        <name>Fe</name>
        <dbReference type="ChEBI" id="CHEBI:18248"/>
    </ligandPart>
</feature>
<protein>
    <submittedName>
        <fullName evidence="12">Cytochrome C biogenesis protein CcsA</fullName>
    </submittedName>
</protein>
<proteinExistence type="predicted"/>
<feature type="binding site" description="covalent" evidence="8">
    <location>
        <position position="81"/>
    </location>
    <ligand>
        <name>heme c</name>
        <dbReference type="ChEBI" id="CHEBI:61717"/>
        <label>1</label>
    </ligand>
</feature>
<dbReference type="PANTHER" id="PTHR30600:SF7">
    <property type="entry name" value="CYTOCHROME C PEROXIDASE-RELATED"/>
    <property type="match status" value="1"/>
</dbReference>
<evidence type="ECO:0000256" key="7">
    <source>
        <dbReference type="ARBA" id="ARBA00023004"/>
    </source>
</evidence>
<feature type="binding site" description="covalent" evidence="8">
    <location>
        <position position="78"/>
    </location>
    <ligand>
        <name>heme c</name>
        <dbReference type="ChEBI" id="CHEBI:61717"/>
        <label>1</label>
    </ligand>
</feature>
<sequence length="341" mass="37231">MKLKISLALLLGASTLFANQALIQKAKNSGLEAIPTDKKEWMKLVDTDKNNPITDAKIELGKKLYFDPRLSRSNLISCNTCHNLALGGADGVPAAIGHGWTANPHHLNSPTVYNSVFFKAQFWDGRSPHLADQAQGPIQAGPEMAAPPALVEERINSIPAYVQEFKTAYGKDVKVDFETITSTIALFEKVLVTPSRFDEFLEGNDKALTKDEQEGLNIFLNKGCTACHTGIALGGTMQPFQIAKQYTFINVGDFSGDENGMVKTPSLRNITETAPYFHNGQIWSLNEAVKEMGSVQLGINISDAEASKIVTFLKSLEGKKPDITYPKLPASTDKTPKPTFD</sequence>
<gene>
    <name evidence="12" type="ORF">CRU91_10500</name>
</gene>
<evidence type="ECO:0000256" key="9">
    <source>
        <dbReference type="PIRSR" id="PIRSR000294-2"/>
    </source>
</evidence>
<feature type="binding site" description="axial binding residue" evidence="9">
    <location>
        <position position="228"/>
    </location>
    <ligand>
        <name>heme c</name>
        <dbReference type="ChEBI" id="CHEBI:61717"/>
        <label>2</label>
    </ligand>
    <ligandPart>
        <name>Fe</name>
        <dbReference type="ChEBI" id="CHEBI:18248"/>
    </ligandPart>
</feature>
<comment type="caution">
    <text evidence="12">The sequence shown here is derived from an EMBL/GenBank/DDBJ whole genome shotgun (WGS) entry which is preliminary data.</text>
</comment>
<dbReference type="GO" id="GO:0009055">
    <property type="term" value="F:electron transfer activity"/>
    <property type="evidence" value="ECO:0007669"/>
    <property type="project" value="InterPro"/>
</dbReference>
<dbReference type="InterPro" id="IPR051395">
    <property type="entry name" value="Cytochrome_c_Peroxidase/MauG"/>
</dbReference>
<feature type="binding site" description="covalent" evidence="8">
    <location>
        <position position="224"/>
    </location>
    <ligand>
        <name>heme c</name>
        <dbReference type="ChEBI" id="CHEBI:61717"/>
        <label>2</label>
    </ligand>
</feature>
<keyword evidence="6" id="KW-0560">Oxidoreductase</keyword>
<evidence type="ECO:0000256" key="1">
    <source>
        <dbReference type="ARBA" id="ARBA00004418"/>
    </source>
</evidence>
<dbReference type="InterPro" id="IPR026259">
    <property type="entry name" value="MauG/Cytc_peroxidase"/>
</dbReference>
<dbReference type="Gene3D" id="1.10.760.10">
    <property type="entry name" value="Cytochrome c-like domain"/>
    <property type="match status" value="2"/>
</dbReference>
<dbReference type="GO" id="GO:0046872">
    <property type="term" value="F:metal ion binding"/>
    <property type="evidence" value="ECO:0007669"/>
    <property type="project" value="UniProtKB-KW"/>
</dbReference>
<dbReference type="InterPro" id="IPR004852">
    <property type="entry name" value="Di-haem_cyt_c_peroxidsae"/>
</dbReference>
<feature type="domain" description="Cytochrome c" evidence="11">
    <location>
        <begin position="56"/>
        <end position="166"/>
    </location>
</feature>
<keyword evidence="3 9" id="KW-0479">Metal-binding</keyword>
<dbReference type="PIRSF" id="PIRSF000294">
    <property type="entry name" value="Cytochrome-c_peroxidase"/>
    <property type="match status" value="1"/>
</dbReference>
<dbReference type="GO" id="GO:0004130">
    <property type="term" value="F:cytochrome-c peroxidase activity"/>
    <property type="evidence" value="ECO:0007669"/>
    <property type="project" value="TreeGrafter"/>
</dbReference>
<keyword evidence="5" id="KW-0574">Periplasm</keyword>
<dbReference type="GO" id="GO:0042597">
    <property type="term" value="C:periplasmic space"/>
    <property type="evidence" value="ECO:0007669"/>
    <property type="project" value="UniProtKB-SubCell"/>
</dbReference>
<reference evidence="12 13" key="1">
    <citation type="submission" date="2017-10" db="EMBL/GenBank/DDBJ databases">
        <title>Genomics of the genus Arcobacter.</title>
        <authorList>
            <person name="Perez-Cataluna A."/>
            <person name="Figueras M.J."/>
        </authorList>
    </citation>
    <scope>NUCLEOTIDE SEQUENCE [LARGE SCALE GENOMIC DNA]</scope>
    <source>
        <strain evidence="12 13">CECT 9230</strain>
    </source>
</reference>
<dbReference type="SUPFAM" id="SSF46626">
    <property type="entry name" value="Cytochrome c"/>
    <property type="match status" value="2"/>
</dbReference>
<name>A0A366MPM7_9BACT</name>
<keyword evidence="4 10" id="KW-0732">Signal</keyword>
<dbReference type="OrthoDB" id="9805202at2"/>
<evidence type="ECO:0000256" key="8">
    <source>
        <dbReference type="PIRSR" id="PIRSR000294-1"/>
    </source>
</evidence>
<feature type="chain" id="PRO_5016696303" evidence="10">
    <location>
        <begin position="19"/>
        <end position="341"/>
    </location>
</feature>
<dbReference type="GO" id="GO:0020037">
    <property type="term" value="F:heme binding"/>
    <property type="evidence" value="ECO:0007669"/>
    <property type="project" value="InterPro"/>
</dbReference>
<evidence type="ECO:0000313" key="13">
    <source>
        <dbReference type="Proteomes" id="UP000252669"/>
    </source>
</evidence>
<dbReference type="Pfam" id="PF00034">
    <property type="entry name" value="Cytochrom_C"/>
    <property type="match status" value="1"/>
</dbReference>
<evidence type="ECO:0000256" key="6">
    <source>
        <dbReference type="ARBA" id="ARBA00023002"/>
    </source>
</evidence>
<feature type="binding site" description="axial binding residue" evidence="9">
    <location>
        <position position="82"/>
    </location>
    <ligand>
        <name>heme c</name>
        <dbReference type="ChEBI" id="CHEBI:61717"/>
        <label>1</label>
    </ligand>
    <ligandPart>
        <name>Fe</name>
        <dbReference type="ChEBI" id="CHEBI:18248"/>
    </ligandPart>
</feature>
<dbReference type="RefSeq" id="WP_113895180.1">
    <property type="nucleotide sequence ID" value="NZ_CP182882.1"/>
</dbReference>
<feature type="domain" description="Cytochrome c" evidence="11">
    <location>
        <begin position="210"/>
        <end position="317"/>
    </location>
</feature>
<accession>A0A366MPM7</accession>
<feature type="binding site" description="covalent" evidence="8">
    <location>
        <position position="227"/>
    </location>
    <ligand>
        <name>heme c</name>
        <dbReference type="ChEBI" id="CHEBI:61717"/>
        <label>2</label>
    </ligand>
</feature>
<dbReference type="InterPro" id="IPR009056">
    <property type="entry name" value="Cyt_c-like_dom"/>
</dbReference>
<feature type="binding site" description="axial binding residue" evidence="9">
    <location>
        <position position="98"/>
    </location>
    <ligand>
        <name>heme c</name>
        <dbReference type="ChEBI" id="CHEBI:61717"/>
        <label>1</label>
    </ligand>
    <ligandPart>
        <name>Fe</name>
        <dbReference type="ChEBI" id="CHEBI:18248"/>
    </ligandPart>
</feature>
<comment type="cofactor">
    <cofactor evidence="8">
        <name>heme</name>
        <dbReference type="ChEBI" id="CHEBI:30413"/>
    </cofactor>
    <text evidence="8">Binds 2 heme groups.</text>
</comment>
<evidence type="ECO:0000313" key="12">
    <source>
        <dbReference type="EMBL" id="RBQ28175.1"/>
    </source>
</evidence>
<feature type="signal peptide" evidence="10">
    <location>
        <begin position="1"/>
        <end position="18"/>
    </location>
</feature>
<dbReference type="EMBL" id="PDKB01000021">
    <property type="protein sequence ID" value="RBQ28175.1"/>
    <property type="molecule type" value="Genomic_DNA"/>
</dbReference>
<evidence type="ECO:0000256" key="10">
    <source>
        <dbReference type="SAM" id="SignalP"/>
    </source>
</evidence>
<keyword evidence="2 8" id="KW-0349">Heme</keyword>
<comment type="subcellular location">
    <subcellularLocation>
        <location evidence="1">Periplasm</location>
    </subcellularLocation>
</comment>
<dbReference type="PROSITE" id="PS51007">
    <property type="entry name" value="CYTC"/>
    <property type="match status" value="2"/>
</dbReference>
<evidence type="ECO:0000256" key="5">
    <source>
        <dbReference type="ARBA" id="ARBA00022764"/>
    </source>
</evidence>
<keyword evidence="7 9" id="KW-0408">Iron</keyword>
<dbReference type="InterPro" id="IPR036909">
    <property type="entry name" value="Cyt_c-like_dom_sf"/>
</dbReference>
<dbReference type="AlphaFoldDB" id="A0A366MPM7"/>
<keyword evidence="13" id="KW-1185">Reference proteome</keyword>
<organism evidence="12 13">
    <name type="scientific">Aliarcobacter vitoriensis</name>
    <dbReference type="NCBI Taxonomy" id="2011099"/>
    <lineage>
        <taxon>Bacteria</taxon>
        <taxon>Pseudomonadati</taxon>
        <taxon>Campylobacterota</taxon>
        <taxon>Epsilonproteobacteria</taxon>
        <taxon>Campylobacterales</taxon>
        <taxon>Arcobacteraceae</taxon>
        <taxon>Aliarcobacter</taxon>
    </lineage>
</organism>
<dbReference type="Proteomes" id="UP000252669">
    <property type="component" value="Unassembled WGS sequence"/>
</dbReference>